<comment type="caution">
    <text evidence="1">The sequence shown here is derived from an EMBL/GenBank/DDBJ whole genome shotgun (WGS) entry which is preliminary data.</text>
</comment>
<protein>
    <submittedName>
        <fullName evidence="1">Uncharacterized protein</fullName>
    </submittedName>
</protein>
<evidence type="ECO:0000313" key="2">
    <source>
        <dbReference type="Proteomes" id="UP000246171"/>
    </source>
</evidence>
<dbReference type="Proteomes" id="UP000246171">
    <property type="component" value="Unassembled WGS sequence"/>
</dbReference>
<evidence type="ECO:0000313" key="1">
    <source>
        <dbReference type="EMBL" id="PWY74106.1"/>
    </source>
</evidence>
<organism evidence="1 2">
    <name type="scientific">Aspergillus eucalypticola (strain CBS 122712 / IBT 29274)</name>
    <dbReference type="NCBI Taxonomy" id="1448314"/>
    <lineage>
        <taxon>Eukaryota</taxon>
        <taxon>Fungi</taxon>
        <taxon>Dikarya</taxon>
        <taxon>Ascomycota</taxon>
        <taxon>Pezizomycotina</taxon>
        <taxon>Eurotiomycetes</taxon>
        <taxon>Eurotiomycetidae</taxon>
        <taxon>Eurotiales</taxon>
        <taxon>Aspergillaceae</taxon>
        <taxon>Aspergillus</taxon>
        <taxon>Aspergillus subgen. Circumdati</taxon>
    </lineage>
</organism>
<dbReference type="AlphaFoldDB" id="A0A317VIB4"/>
<accession>A0A317VIB4</accession>
<keyword evidence="2" id="KW-1185">Reference proteome</keyword>
<name>A0A317VIB4_ASPEC</name>
<dbReference type="RefSeq" id="XP_025388556.1">
    <property type="nucleotide sequence ID" value="XM_025527046.1"/>
</dbReference>
<dbReference type="EMBL" id="MSFU01000011">
    <property type="protein sequence ID" value="PWY74106.1"/>
    <property type="molecule type" value="Genomic_DNA"/>
</dbReference>
<sequence length="172" mass="19145">MLRRPYCWESKSATKSFSSGPRCCSVLWADGRPEAMSFLVLSTNIRCEVAWLDASACDTQCLVVDMLWVVSHSPSSWLTPDIVRQRTANIQLLLGGGGGGCCMNKRRIADRQRADIVADLLGPIYLPPAERAIPTILAPYKCLLSLLTTTWRKPHVLLFCCLDINLLFSFPL</sequence>
<dbReference type="VEuPathDB" id="FungiDB:BO83DRAFT_25589"/>
<gene>
    <name evidence="1" type="ORF">BO83DRAFT_25589</name>
</gene>
<proteinExistence type="predicted"/>
<reference evidence="1" key="1">
    <citation type="submission" date="2016-12" db="EMBL/GenBank/DDBJ databases">
        <title>The genomes of Aspergillus section Nigri reveals drivers in fungal speciation.</title>
        <authorList>
            <consortium name="DOE Joint Genome Institute"/>
            <person name="Vesth T.C."/>
            <person name="Nybo J."/>
            <person name="Theobald S."/>
            <person name="Brandl J."/>
            <person name="Frisvad J.C."/>
            <person name="Nielsen K.F."/>
            <person name="Lyhne E.K."/>
            <person name="Kogle M.E."/>
            <person name="Kuo A."/>
            <person name="Riley R."/>
            <person name="Clum A."/>
            <person name="Nolan M."/>
            <person name="Lipzen A."/>
            <person name="Salamov A."/>
            <person name="Henrissat B."/>
            <person name="Wiebenga A."/>
            <person name="De vries R.P."/>
            <person name="Grigoriev I.V."/>
            <person name="Mortensen U.H."/>
            <person name="Andersen M.R."/>
            <person name="Baker S.E."/>
        </authorList>
    </citation>
    <scope>NUCLEOTIDE SEQUENCE</scope>
    <source>
        <strain evidence="1">CBS 122712</strain>
    </source>
</reference>
<dbReference type="GeneID" id="37049008"/>